<keyword evidence="2" id="KW-0805">Transcription regulation</keyword>
<dbReference type="InterPro" id="IPR000847">
    <property type="entry name" value="LysR_HTH_N"/>
</dbReference>
<evidence type="ECO:0000256" key="3">
    <source>
        <dbReference type="ARBA" id="ARBA00023125"/>
    </source>
</evidence>
<dbReference type="PANTHER" id="PTHR30346">
    <property type="entry name" value="TRANSCRIPTIONAL DUAL REGULATOR HCAR-RELATED"/>
    <property type="match status" value="1"/>
</dbReference>
<dbReference type="GO" id="GO:0032993">
    <property type="term" value="C:protein-DNA complex"/>
    <property type="evidence" value="ECO:0007669"/>
    <property type="project" value="TreeGrafter"/>
</dbReference>
<proteinExistence type="inferred from homology"/>
<name>A0A9X1QQB8_9CORY</name>
<dbReference type="PROSITE" id="PS50931">
    <property type="entry name" value="HTH_LYSR"/>
    <property type="match status" value="1"/>
</dbReference>
<dbReference type="CDD" id="cd08411">
    <property type="entry name" value="PBP2_OxyR"/>
    <property type="match status" value="1"/>
</dbReference>
<dbReference type="Pfam" id="PF03466">
    <property type="entry name" value="LysR_substrate"/>
    <property type="match status" value="1"/>
</dbReference>
<dbReference type="PRINTS" id="PR00039">
    <property type="entry name" value="HTHLYSR"/>
</dbReference>
<feature type="domain" description="HTH lysR-type" evidence="7">
    <location>
        <begin position="8"/>
        <end position="65"/>
    </location>
</feature>
<accession>A0A9X1QQB8</accession>
<dbReference type="SUPFAM" id="SSF46785">
    <property type="entry name" value="Winged helix' DNA-binding domain"/>
    <property type="match status" value="1"/>
</dbReference>
<dbReference type="InterPro" id="IPR036388">
    <property type="entry name" value="WH-like_DNA-bd_sf"/>
</dbReference>
<dbReference type="RefSeq" id="WP_236118279.1">
    <property type="nucleotide sequence ID" value="NZ_JAKGSI010000002.1"/>
</dbReference>
<comment type="similarity">
    <text evidence="1">Belongs to the LysR transcriptional regulatory family.</text>
</comment>
<dbReference type="Proteomes" id="UP001139336">
    <property type="component" value="Unassembled WGS sequence"/>
</dbReference>
<sequence>MLNKDYRPTLAQLRTFVTVAENRHFGVAASKLGISQPSLSQALVALEHGLGIQLIERSTRKVLVTPTGLELLPLAKATLDAADAFLSRSKGVQGMLTGTLTIGIIPTVAPYILPRLLELIKQDYPDLELSIVEDQTHHLEDLLRDGHIDVALMAVPSEITGMKEIPLYHEDFVVVVPEDHRFAGHTNLSLSSLEKLDLLLLDDGHCLHDQIVELCRQANVNPSEAAHAITRASSLTTVMQLVIAGLGSTLVPISALATECQRPGLATATFAPEVTARRQIGLVYRHSSAREDEFHAFGVLISQAFKETAEESSHLL</sequence>
<evidence type="ECO:0000256" key="4">
    <source>
        <dbReference type="ARBA" id="ARBA00023159"/>
    </source>
</evidence>
<evidence type="ECO:0000313" key="9">
    <source>
        <dbReference type="Proteomes" id="UP001139336"/>
    </source>
</evidence>
<evidence type="ECO:0000256" key="6">
    <source>
        <dbReference type="ARBA" id="ARBA00040885"/>
    </source>
</evidence>
<dbReference type="GO" id="GO:0003700">
    <property type="term" value="F:DNA-binding transcription factor activity"/>
    <property type="evidence" value="ECO:0007669"/>
    <property type="project" value="InterPro"/>
</dbReference>
<comment type="caution">
    <text evidence="8">The sequence shown here is derived from an EMBL/GenBank/DDBJ whole genome shotgun (WGS) entry which is preliminary data.</text>
</comment>
<protein>
    <recommendedName>
        <fullName evidence="6">Probable hydrogen peroxide-inducible genes activator</fullName>
    </recommendedName>
</protein>
<dbReference type="AlphaFoldDB" id="A0A9X1QQB8"/>
<dbReference type="PANTHER" id="PTHR30346:SF26">
    <property type="entry name" value="HYDROGEN PEROXIDE-INDUCIBLE GENES ACTIVATOR"/>
    <property type="match status" value="1"/>
</dbReference>
<evidence type="ECO:0000256" key="2">
    <source>
        <dbReference type="ARBA" id="ARBA00023015"/>
    </source>
</evidence>
<evidence type="ECO:0000256" key="5">
    <source>
        <dbReference type="ARBA" id="ARBA00023163"/>
    </source>
</evidence>
<keyword evidence="5" id="KW-0804">Transcription</keyword>
<dbReference type="Gene3D" id="3.40.190.10">
    <property type="entry name" value="Periplasmic binding protein-like II"/>
    <property type="match status" value="2"/>
</dbReference>
<evidence type="ECO:0000313" key="8">
    <source>
        <dbReference type="EMBL" id="MCF4006482.1"/>
    </source>
</evidence>
<gene>
    <name evidence="8" type="ORF">L1O03_04695</name>
</gene>
<evidence type="ECO:0000259" key="7">
    <source>
        <dbReference type="PROSITE" id="PS50931"/>
    </source>
</evidence>
<keyword evidence="4" id="KW-0010">Activator</keyword>
<dbReference type="Gene3D" id="1.10.10.10">
    <property type="entry name" value="Winged helix-like DNA-binding domain superfamily/Winged helix DNA-binding domain"/>
    <property type="match status" value="1"/>
</dbReference>
<dbReference type="InterPro" id="IPR036390">
    <property type="entry name" value="WH_DNA-bd_sf"/>
</dbReference>
<organism evidence="8 9">
    <name type="scientific">Corynebacterium uropygiale</name>
    <dbReference type="NCBI Taxonomy" id="1775911"/>
    <lineage>
        <taxon>Bacteria</taxon>
        <taxon>Bacillati</taxon>
        <taxon>Actinomycetota</taxon>
        <taxon>Actinomycetes</taxon>
        <taxon>Mycobacteriales</taxon>
        <taxon>Corynebacteriaceae</taxon>
        <taxon>Corynebacterium</taxon>
    </lineage>
</organism>
<reference evidence="8" key="1">
    <citation type="submission" date="2022-01" db="EMBL/GenBank/DDBJ databases">
        <title>Corynebacterium sp. nov isolated from isolated from the feces of the greater white-fronted geese (Anser albifrons) at Poyang Lake, PR China.</title>
        <authorList>
            <person name="Liu Q."/>
        </authorList>
    </citation>
    <scope>NUCLEOTIDE SEQUENCE</scope>
    <source>
        <strain evidence="8">JCM 32435</strain>
    </source>
</reference>
<dbReference type="FunFam" id="1.10.10.10:FF:000001">
    <property type="entry name" value="LysR family transcriptional regulator"/>
    <property type="match status" value="1"/>
</dbReference>
<dbReference type="SUPFAM" id="SSF53850">
    <property type="entry name" value="Periplasmic binding protein-like II"/>
    <property type="match status" value="1"/>
</dbReference>
<dbReference type="GO" id="GO:0003677">
    <property type="term" value="F:DNA binding"/>
    <property type="evidence" value="ECO:0007669"/>
    <property type="project" value="UniProtKB-KW"/>
</dbReference>
<dbReference type="EMBL" id="JAKGSI010000002">
    <property type="protein sequence ID" value="MCF4006482.1"/>
    <property type="molecule type" value="Genomic_DNA"/>
</dbReference>
<evidence type="ECO:0000256" key="1">
    <source>
        <dbReference type="ARBA" id="ARBA00009437"/>
    </source>
</evidence>
<dbReference type="Pfam" id="PF00126">
    <property type="entry name" value="HTH_1"/>
    <property type="match status" value="1"/>
</dbReference>
<keyword evidence="3" id="KW-0238">DNA-binding</keyword>
<keyword evidence="9" id="KW-1185">Reference proteome</keyword>
<dbReference type="InterPro" id="IPR005119">
    <property type="entry name" value="LysR_subst-bd"/>
</dbReference>